<dbReference type="PANTHER" id="PTHR11806:SF0">
    <property type="entry name" value="PROTEIN MTO1 HOMOLOG, MITOCHONDRIAL"/>
    <property type="match status" value="1"/>
</dbReference>
<dbReference type="OrthoDB" id="3329at2759"/>
<evidence type="ECO:0000313" key="3">
    <source>
        <dbReference type="EMBL" id="KAG6372736.1"/>
    </source>
</evidence>
<dbReference type="GO" id="GO:0030488">
    <property type="term" value="P:tRNA methylation"/>
    <property type="evidence" value="ECO:0007669"/>
    <property type="project" value="TreeGrafter"/>
</dbReference>
<comment type="cofactor">
    <cofactor evidence="1">
        <name>FAD</name>
        <dbReference type="ChEBI" id="CHEBI:57692"/>
    </cofactor>
</comment>
<comment type="caution">
    <text evidence="3">The sequence shown here is derived from an EMBL/GenBank/DDBJ whole genome shotgun (WGS) entry which is preliminary data.</text>
</comment>
<dbReference type="Pfam" id="PF01134">
    <property type="entry name" value="GIDA"/>
    <property type="match status" value="1"/>
</dbReference>
<evidence type="ECO:0000313" key="4">
    <source>
        <dbReference type="Proteomes" id="UP000683000"/>
    </source>
</evidence>
<dbReference type="PANTHER" id="PTHR11806">
    <property type="entry name" value="GLUCOSE INHIBITED DIVISION PROTEIN A"/>
    <property type="match status" value="1"/>
</dbReference>
<dbReference type="EMBL" id="JAGFBS010000026">
    <property type="protein sequence ID" value="KAG6372736.1"/>
    <property type="molecule type" value="Genomic_DNA"/>
</dbReference>
<gene>
    <name evidence="3" type="ORF">JVT61DRAFT_7510</name>
</gene>
<organism evidence="3 4">
    <name type="scientific">Boletus reticuloceps</name>
    <dbReference type="NCBI Taxonomy" id="495285"/>
    <lineage>
        <taxon>Eukaryota</taxon>
        <taxon>Fungi</taxon>
        <taxon>Dikarya</taxon>
        <taxon>Basidiomycota</taxon>
        <taxon>Agaricomycotina</taxon>
        <taxon>Agaricomycetes</taxon>
        <taxon>Agaricomycetidae</taxon>
        <taxon>Boletales</taxon>
        <taxon>Boletineae</taxon>
        <taxon>Boletaceae</taxon>
        <taxon>Boletoideae</taxon>
        <taxon>Boletus</taxon>
    </lineage>
</organism>
<dbReference type="InterPro" id="IPR002218">
    <property type="entry name" value="MnmG-rel"/>
</dbReference>
<evidence type="ECO:0000256" key="1">
    <source>
        <dbReference type="ARBA" id="ARBA00001974"/>
    </source>
</evidence>
<dbReference type="GO" id="GO:0002098">
    <property type="term" value="P:tRNA wobble uridine modification"/>
    <property type="evidence" value="ECO:0007669"/>
    <property type="project" value="TreeGrafter"/>
</dbReference>
<sequence length="106" mass="12042">MHLSVHIQEVHVIALLSRPRSLNLETRVVIKCGRNLRVTIPVSIDLLSVDLTLTSLYPNGSSCSMPEELQEPMMRIVPGLENVHMVRSVYGVEYDHIDPLELQREL</sequence>
<keyword evidence="4" id="KW-1185">Reference proteome</keyword>
<dbReference type="Gene3D" id="2.40.30.260">
    <property type="match status" value="1"/>
</dbReference>
<reference evidence="3" key="1">
    <citation type="submission" date="2021-03" db="EMBL/GenBank/DDBJ databases">
        <title>Evolutionary innovations through gain and loss of genes in the ectomycorrhizal Boletales.</title>
        <authorList>
            <person name="Wu G."/>
            <person name="Miyauchi S."/>
            <person name="Morin E."/>
            <person name="Yang Z.-L."/>
            <person name="Xu J."/>
            <person name="Martin F.M."/>
        </authorList>
    </citation>
    <scope>NUCLEOTIDE SEQUENCE</scope>
    <source>
        <strain evidence="3">BR01</strain>
    </source>
</reference>
<dbReference type="AlphaFoldDB" id="A0A8I3A654"/>
<feature type="domain" description="MnmG N-terminal" evidence="2">
    <location>
        <begin position="50"/>
        <end position="106"/>
    </location>
</feature>
<evidence type="ECO:0000259" key="2">
    <source>
        <dbReference type="Pfam" id="PF01134"/>
    </source>
</evidence>
<accession>A0A8I3A654</accession>
<protein>
    <recommendedName>
        <fullName evidence="2">MnmG N-terminal domain-containing protein</fullName>
    </recommendedName>
</protein>
<dbReference type="Proteomes" id="UP000683000">
    <property type="component" value="Unassembled WGS sequence"/>
</dbReference>
<dbReference type="InterPro" id="IPR040131">
    <property type="entry name" value="MnmG_N"/>
</dbReference>
<dbReference type="GO" id="GO:0050660">
    <property type="term" value="F:flavin adenine dinucleotide binding"/>
    <property type="evidence" value="ECO:0007669"/>
    <property type="project" value="InterPro"/>
</dbReference>
<name>A0A8I3A654_9AGAM</name>
<proteinExistence type="predicted"/>